<accession>X1DPP1</accession>
<protein>
    <submittedName>
        <fullName evidence="1">Uncharacterized protein</fullName>
    </submittedName>
</protein>
<proteinExistence type="predicted"/>
<gene>
    <name evidence="1" type="ORF">S01H4_57824</name>
</gene>
<evidence type="ECO:0000313" key="1">
    <source>
        <dbReference type="EMBL" id="GAH10215.1"/>
    </source>
</evidence>
<feature type="non-terminal residue" evidence="1">
    <location>
        <position position="71"/>
    </location>
</feature>
<sequence>MEFDALYEEIVGVSGSRYHARIKRRMRYTWEKVSPLISSDSTVAEIGVGPRFSQNFLIRATQSPSEKFAHR</sequence>
<reference evidence="1" key="1">
    <citation type="journal article" date="2014" name="Front. Microbiol.">
        <title>High frequency of phylogenetically diverse reductive dehalogenase-homologous genes in deep subseafloor sedimentary metagenomes.</title>
        <authorList>
            <person name="Kawai M."/>
            <person name="Futagami T."/>
            <person name="Toyoda A."/>
            <person name="Takaki Y."/>
            <person name="Nishi S."/>
            <person name="Hori S."/>
            <person name="Arai W."/>
            <person name="Tsubouchi T."/>
            <person name="Morono Y."/>
            <person name="Uchiyama I."/>
            <person name="Ito T."/>
            <person name="Fujiyama A."/>
            <person name="Inagaki F."/>
            <person name="Takami H."/>
        </authorList>
    </citation>
    <scope>NUCLEOTIDE SEQUENCE</scope>
    <source>
        <strain evidence="1">Expedition CK06-06</strain>
    </source>
</reference>
<name>X1DPP1_9ZZZZ</name>
<dbReference type="EMBL" id="BART01033704">
    <property type="protein sequence ID" value="GAH10215.1"/>
    <property type="molecule type" value="Genomic_DNA"/>
</dbReference>
<organism evidence="1">
    <name type="scientific">marine sediment metagenome</name>
    <dbReference type="NCBI Taxonomy" id="412755"/>
    <lineage>
        <taxon>unclassified sequences</taxon>
        <taxon>metagenomes</taxon>
        <taxon>ecological metagenomes</taxon>
    </lineage>
</organism>
<dbReference type="AlphaFoldDB" id="X1DPP1"/>
<comment type="caution">
    <text evidence="1">The sequence shown here is derived from an EMBL/GenBank/DDBJ whole genome shotgun (WGS) entry which is preliminary data.</text>
</comment>